<reference evidence="2" key="1">
    <citation type="journal article" date="2019" name="Int. J. Syst. Evol. Microbiol.">
        <title>The Global Catalogue of Microorganisms (GCM) 10K type strain sequencing project: providing services to taxonomists for standard genome sequencing and annotation.</title>
        <authorList>
            <consortium name="The Broad Institute Genomics Platform"/>
            <consortium name="The Broad Institute Genome Sequencing Center for Infectious Disease"/>
            <person name="Wu L."/>
            <person name="Ma J."/>
        </authorList>
    </citation>
    <scope>NUCLEOTIDE SEQUENCE [LARGE SCALE GENOMIC DNA]</scope>
    <source>
        <strain evidence="2">JCM 31037</strain>
    </source>
</reference>
<evidence type="ECO:0000313" key="2">
    <source>
        <dbReference type="Proteomes" id="UP001597260"/>
    </source>
</evidence>
<gene>
    <name evidence="1" type="ORF">ACFQ4H_19445</name>
</gene>
<protein>
    <submittedName>
        <fullName evidence="1">Uncharacterized protein</fullName>
    </submittedName>
</protein>
<proteinExistence type="predicted"/>
<comment type="caution">
    <text evidence="1">The sequence shown here is derived from an EMBL/GenBank/DDBJ whole genome shotgun (WGS) entry which is preliminary data.</text>
</comment>
<sequence length="45" mass="4626">MGELLPWAAGPAAPRRQRVAAGDVLRPSRRVVTAAGLVASGQCGR</sequence>
<dbReference type="RefSeq" id="WP_377572418.1">
    <property type="nucleotide sequence ID" value="NZ_JBHTMP010000029.1"/>
</dbReference>
<dbReference type="EMBL" id="JBHTMP010000029">
    <property type="protein sequence ID" value="MFD1323266.1"/>
    <property type="molecule type" value="Genomic_DNA"/>
</dbReference>
<organism evidence="1 2">
    <name type="scientific">Micromonospora sonneratiae</name>
    <dbReference type="NCBI Taxonomy" id="1184706"/>
    <lineage>
        <taxon>Bacteria</taxon>
        <taxon>Bacillati</taxon>
        <taxon>Actinomycetota</taxon>
        <taxon>Actinomycetes</taxon>
        <taxon>Micromonosporales</taxon>
        <taxon>Micromonosporaceae</taxon>
        <taxon>Micromonospora</taxon>
    </lineage>
</organism>
<keyword evidence="2" id="KW-1185">Reference proteome</keyword>
<dbReference type="Proteomes" id="UP001597260">
    <property type="component" value="Unassembled WGS sequence"/>
</dbReference>
<accession>A0ABW3YFW2</accession>
<name>A0ABW3YFW2_9ACTN</name>
<evidence type="ECO:0000313" key="1">
    <source>
        <dbReference type="EMBL" id="MFD1323266.1"/>
    </source>
</evidence>